<keyword evidence="7" id="KW-0869">Chloride channel</keyword>
<dbReference type="OrthoDB" id="3261015at2"/>
<comment type="subcellular location">
    <subcellularLocation>
        <location evidence="1">Membrane</location>
        <topology evidence="1">Multi-pass membrane protein</topology>
    </subcellularLocation>
</comment>
<comment type="caution">
    <text evidence="11">The sequence shown here is derived from an EMBL/GenBank/DDBJ whole genome shotgun (WGS) entry which is preliminary data.</text>
</comment>
<reference evidence="11 12" key="1">
    <citation type="submission" date="2019-06" db="EMBL/GenBank/DDBJ databases">
        <title>Genome sequencing of Zymomonas mobilis strains for genetic engineering and biofuel applications.</title>
        <authorList>
            <person name="Teravest M."/>
        </authorList>
    </citation>
    <scope>NUCLEOTIDE SEQUENCE [LARGE SCALE GENOMIC DNA]</scope>
    <source>
        <strain evidence="11 12">AN0101</strain>
    </source>
</reference>
<feature type="transmembrane region" description="Helical" evidence="10">
    <location>
        <begin position="259"/>
        <end position="277"/>
    </location>
</feature>
<dbReference type="PANTHER" id="PTHR43427">
    <property type="entry name" value="CHLORIDE CHANNEL PROTEIN CLC-E"/>
    <property type="match status" value="1"/>
</dbReference>
<dbReference type="AlphaFoldDB" id="A0A542W114"/>
<dbReference type="InterPro" id="IPR014743">
    <property type="entry name" value="Cl-channel_core"/>
</dbReference>
<dbReference type="EMBL" id="VFOF01000001">
    <property type="protein sequence ID" value="TQL17264.1"/>
    <property type="molecule type" value="Genomic_DNA"/>
</dbReference>
<feature type="transmembrane region" description="Helical" evidence="10">
    <location>
        <begin position="305"/>
        <end position="338"/>
    </location>
</feature>
<evidence type="ECO:0000313" key="11">
    <source>
        <dbReference type="EMBL" id="TQL17264.1"/>
    </source>
</evidence>
<organism evidence="11 12">
    <name type="scientific">Zymomonas mobilis</name>
    <dbReference type="NCBI Taxonomy" id="542"/>
    <lineage>
        <taxon>Bacteria</taxon>
        <taxon>Pseudomonadati</taxon>
        <taxon>Pseudomonadota</taxon>
        <taxon>Alphaproteobacteria</taxon>
        <taxon>Sphingomonadales</taxon>
        <taxon>Zymomonadaceae</taxon>
        <taxon>Zymomonas</taxon>
    </lineage>
</organism>
<evidence type="ECO:0000256" key="4">
    <source>
        <dbReference type="ARBA" id="ARBA00022989"/>
    </source>
</evidence>
<keyword evidence="6 10" id="KW-0472">Membrane</keyword>
<sequence>MKIRYILACLAVGCLTGLGGMALSWILHAVQHIAYGYSLQHVISEESFLRGSIAAAPLRRLSVLVFCGAVVGIGWGLLRHFGSRLVSIPQAVAANKSVMPFWTTLIHVLLQIVTVGLGSPLGREVAPRELGSLIGEKFAFLGHLSENQRRILVACGAGAGLASVYNVPLSGALFALEALLVTWASPVVIVALLTSALAARMAWIVLGNSMVYHVPSWPVDTHLMILALLAGPVFGFAANNFRVWSQKITAGRIKDNRRLAWVAILCFAVIGLLSMWFPEILGNGKGPVSLAFNNSLSGMQAGQLFLLKIVAIFLALWAGAYGGVLTPGISLGALLAVVIGQIWNIWLPPVAIGAFAIVGGAAFLASSMKMPITAMALVIEFARTGHDFLIPIALAVAGSVAVSSLLDKKRREATVSTPQNSVISRLG</sequence>
<feature type="transmembrane region" description="Helical" evidence="10">
    <location>
        <begin position="183"/>
        <end position="206"/>
    </location>
</feature>
<feature type="transmembrane region" description="Helical" evidence="10">
    <location>
        <begin position="221"/>
        <end position="238"/>
    </location>
</feature>
<evidence type="ECO:0000256" key="7">
    <source>
        <dbReference type="ARBA" id="ARBA00023173"/>
    </source>
</evidence>
<evidence type="ECO:0000256" key="5">
    <source>
        <dbReference type="ARBA" id="ARBA00023065"/>
    </source>
</evidence>
<proteinExistence type="predicted"/>
<feature type="transmembrane region" description="Helical" evidence="10">
    <location>
        <begin position="151"/>
        <end position="176"/>
    </location>
</feature>
<dbReference type="PRINTS" id="PR00762">
    <property type="entry name" value="CLCHANNEL"/>
</dbReference>
<evidence type="ECO:0000313" key="12">
    <source>
        <dbReference type="Proteomes" id="UP000316887"/>
    </source>
</evidence>
<protein>
    <submittedName>
        <fullName evidence="11">H+/Cl-antiporter ClcA</fullName>
    </submittedName>
</protein>
<evidence type="ECO:0000256" key="1">
    <source>
        <dbReference type="ARBA" id="ARBA00004141"/>
    </source>
</evidence>
<accession>A0A542W114</accession>
<dbReference type="Proteomes" id="UP000316887">
    <property type="component" value="Unassembled WGS sequence"/>
</dbReference>
<dbReference type="GO" id="GO:0005254">
    <property type="term" value="F:chloride channel activity"/>
    <property type="evidence" value="ECO:0007669"/>
    <property type="project" value="UniProtKB-KW"/>
</dbReference>
<feature type="transmembrane region" description="Helical" evidence="10">
    <location>
        <begin position="60"/>
        <end position="78"/>
    </location>
</feature>
<dbReference type="Gene3D" id="1.10.3080.10">
    <property type="entry name" value="Clc chloride channel"/>
    <property type="match status" value="1"/>
</dbReference>
<keyword evidence="9" id="KW-0407">Ion channel</keyword>
<dbReference type="InterPro" id="IPR001807">
    <property type="entry name" value="ClC"/>
</dbReference>
<evidence type="ECO:0000256" key="2">
    <source>
        <dbReference type="ARBA" id="ARBA00022448"/>
    </source>
</evidence>
<dbReference type="PANTHER" id="PTHR43427:SF6">
    <property type="entry name" value="CHLORIDE CHANNEL PROTEIN CLC-E"/>
    <property type="match status" value="1"/>
</dbReference>
<evidence type="ECO:0000256" key="8">
    <source>
        <dbReference type="ARBA" id="ARBA00023214"/>
    </source>
</evidence>
<keyword evidence="3 10" id="KW-0812">Transmembrane</keyword>
<feature type="transmembrane region" description="Helical" evidence="10">
    <location>
        <begin position="388"/>
        <end position="406"/>
    </location>
</feature>
<dbReference type="InterPro" id="IPR050368">
    <property type="entry name" value="ClC-type_chloride_channel"/>
</dbReference>
<name>A0A542W114_ZYMMB</name>
<dbReference type="Pfam" id="PF00654">
    <property type="entry name" value="Voltage_CLC"/>
    <property type="match status" value="1"/>
</dbReference>
<feature type="transmembrane region" description="Helical" evidence="10">
    <location>
        <begin position="99"/>
        <end position="118"/>
    </location>
</feature>
<evidence type="ECO:0000256" key="10">
    <source>
        <dbReference type="SAM" id="Phobius"/>
    </source>
</evidence>
<gene>
    <name evidence="11" type="ORF">FBY58_0834</name>
</gene>
<dbReference type="CDD" id="cd01033">
    <property type="entry name" value="ClC_like"/>
    <property type="match status" value="1"/>
</dbReference>
<feature type="transmembrane region" description="Helical" evidence="10">
    <location>
        <begin position="345"/>
        <end position="368"/>
    </location>
</feature>
<dbReference type="SUPFAM" id="SSF81340">
    <property type="entry name" value="Clc chloride channel"/>
    <property type="match status" value="1"/>
</dbReference>
<dbReference type="GO" id="GO:0034707">
    <property type="term" value="C:chloride channel complex"/>
    <property type="evidence" value="ECO:0007669"/>
    <property type="project" value="UniProtKB-KW"/>
</dbReference>
<evidence type="ECO:0000256" key="3">
    <source>
        <dbReference type="ARBA" id="ARBA00022692"/>
    </source>
</evidence>
<keyword evidence="2" id="KW-0813">Transport</keyword>
<evidence type="ECO:0000256" key="6">
    <source>
        <dbReference type="ARBA" id="ARBA00023136"/>
    </source>
</evidence>
<evidence type="ECO:0000256" key="9">
    <source>
        <dbReference type="ARBA" id="ARBA00023303"/>
    </source>
</evidence>
<keyword evidence="8" id="KW-0868">Chloride</keyword>
<keyword evidence="5" id="KW-0406">Ion transport</keyword>
<dbReference type="RefSeq" id="WP_141919619.1">
    <property type="nucleotide sequence ID" value="NZ_VFOF01000001.1"/>
</dbReference>
<keyword evidence="4 10" id="KW-1133">Transmembrane helix</keyword>